<proteinExistence type="predicted"/>
<evidence type="ECO:0000313" key="1">
    <source>
        <dbReference type="EMBL" id="MFM9327433.1"/>
    </source>
</evidence>
<dbReference type="Proteomes" id="UP001631969">
    <property type="component" value="Unassembled WGS sequence"/>
</dbReference>
<sequence length="579" mass="58571">MFVVTSEEMRRLDRLTIEDIGIPAMVLMENAGRAIAQEVLRVAAVRGGGDGGLVSAESDGRSQGVEHSSNAVDSAHRRECWLVLAGKGNNGGDGFAAARHLMEAGLAVDVALAVPAAELEGVAAAQAAIAARFGVPCLDASASGVPLRWERYSGIVDALLGTGAAGPPREPYAALIRAANASGLPIVAADIPSGMDADTGAVHAACIRAISTVALAFLKRGLVQHPGAEYAGQVTVAPIGIPTSLARGENVPVRYVNAQTAAAALGIDPHRSRAADTHKGTYGHVLVAAGSASMIGAGLLSAGAALRGGSGLVSWALPASLSPLAVNRPPELMLAPLAESPLPSHHLTPDQAAAATSPPRSRFTAAADSPDSRSSAVPAGWAAVPPQALAGLAASRSAMLIGPGLGRWACDTAWLRRVWEETRCPLVVDADALNMAAEATDFSAWKAPEGRPTILTPHPGEMSRLLGIPTAQIQQDRIGTAIRYAKEHGVVLVLKGACTVTALPDGRVYINGTGNPGMATGGAGDVLAGLIVSLLGQGLPAGEAAALGVYLHGAAGDRAAQLRPGGPASLLAGDIIAQL</sequence>
<organism evidence="1 2">
    <name type="scientific">Paenibacillus mesotrionivorans</name>
    <dbReference type="NCBI Taxonomy" id="3160968"/>
    <lineage>
        <taxon>Bacteria</taxon>
        <taxon>Bacillati</taxon>
        <taxon>Bacillota</taxon>
        <taxon>Bacilli</taxon>
        <taxon>Bacillales</taxon>
        <taxon>Paenibacillaceae</taxon>
        <taxon>Paenibacillus</taxon>
    </lineage>
</organism>
<accession>A0ACC7NS24</accession>
<reference evidence="1" key="1">
    <citation type="submission" date="2024-12" db="EMBL/GenBank/DDBJ databases">
        <authorList>
            <person name="Wu N."/>
        </authorList>
    </citation>
    <scope>NUCLEOTIDE SEQUENCE</scope>
    <source>
        <strain evidence="1">P15</strain>
    </source>
</reference>
<keyword evidence="2" id="KW-1185">Reference proteome</keyword>
<comment type="caution">
    <text evidence="1">The sequence shown here is derived from an EMBL/GenBank/DDBJ whole genome shotgun (WGS) entry which is preliminary data.</text>
</comment>
<name>A0ACC7NS24_9BACL</name>
<protein>
    <submittedName>
        <fullName evidence="1">NAD(P)H-hydrate dehydratase</fullName>
    </submittedName>
</protein>
<dbReference type="EMBL" id="JBJURJ010000002">
    <property type="protein sequence ID" value="MFM9327433.1"/>
    <property type="molecule type" value="Genomic_DNA"/>
</dbReference>
<evidence type="ECO:0000313" key="2">
    <source>
        <dbReference type="Proteomes" id="UP001631969"/>
    </source>
</evidence>
<gene>
    <name evidence="1" type="ORF">ACI1P1_03875</name>
</gene>